<protein>
    <submittedName>
        <fullName evidence="1">Uncharacterized protein</fullName>
    </submittedName>
</protein>
<reference evidence="1" key="1">
    <citation type="journal article" date="2015" name="Nature">
        <title>Complex archaea that bridge the gap between prokaryotes and eukaryotes.</title>
        <authorList>
            <person name="Spang A."/>
            <person name="Saw J.H."/>
            <person name="Jorgensen S.L."/>
            <person name="Zaremba-Niedzwiedzka K."/>
            <person name="Martijn J."/>
            <person name="Lind A.E."/>
            <person name="van Eijk R."/>
            <person name="Schleper C."/>
            <person name="Guy L."/>
            <person name="Ettema T.J."/>
        </authorList>
    </citation>
    <scope>NUCLEOTIDE SEQUENCE</scope>
</reference>
<organism evidence="1">
    <name type="scientific">marine sediment metagenome</name>
    <dbReference type="NCBI Taxonomy" id="412755"/>
    <lineage>
        <taxon>unclassified sequences</taxon>
        <taxon>metagenomes</taxon>
        <taxon>ecological metagenomes</taxon>
    </lineage>
</organism>
<proteinExistence type="predicted"/>
<name>A0A0F9PZD2_9ZZZZ</name>
<dbReference type="EMBL" id="LAZR01001927">
    <property type="protein sequence ID" value="KKN37030.1"/>
    <property type="molecule type" value="Genomic_DNA"/>
</dbReference>
<dbReference type="AlphaFoldDB" id="A0A0F9PZD2"/>
<gene>
    <name evidence="1" type="ORF">LCGC14_0767900</name>
</gene>
<sequence length="84" mass="10049">MKKPEIINYSDFIKHHNKYSRSVYFNMDCHRFVNLGEHEATKDREKSRDIIQELIDDSGWSYGLYVYCRTQEAFGIPVIRLFGK</sequence>
<evidence type="ECO:0000313" key="1">
    <source>
        <dbReference type="EMBL" id="KKN37030.1"/>
    </source>
</evidence>
<comment type="caution">
    <text evidence="1">The sequence shown here is derived from an EMBL/GenBank/DDBJ whole genome shotgun (WGS) entry which is preliminary data.</text>
</comment>
<accession>A0A0F9PZD2</accession>